<evidence type="ECO:0000313" key="5">
    <source>
        <dbReference type="Proteomes" id="UP000295807"/>
    </source>
</evidence>
<dbReference type="AlphaFoldDB" id="A0A4R3KRU6"/>
<feature type="region of interest" description="Disordered" evidence="1">
    <location>
        <begin position="362"/>
        <end position="385"/>
    </location>
</feature>
<feature type="domain" description="Outer membrane protein beta-barrel" evidence="3">
    <location>
        <begin position="592"/>
        <end position="913"/>
    </location>
</feature>
<evidence type="ECO:0000259" key="3">
    <source>
        <dbReference type="Pfam" id="PF14905"/>
    </source>
</evidence>
<sequence length="940" mass="106031">MRNKTLLFFILVSVPFFLSAQQKEAIDTGTASGVIKDSVHNYVLPAATLAVYLESDTSLLNYQLSDKSGEFSYRNLPVGVPLLIVATYVGYTPLTRHFTIPAEAKKIDLGTLNMNMSENTLEEVVVIAEPPVRMNGDTLEFNADAFKLDPNAVVEDLMRKLPGVTVWGDGVITVNGRKVNSVLVEGKPFFGGNMKVATQNIPKAAVEKIQVYKKNENDDTRDSTMEVNIRLKEHMRKGYFGKTMAGYGSDTRYQADGSFNVFTPKTQVSLVGASNNVNKTAGSVDDFLDNSTFKGVGASVDHYPDFFRQGITRQHSGGVRITHDFLDHLMPAKTHEIQGEFLISQTSPVQNRKTRTMINTGNDAARIQNTSSASDSRSSRQHLSTRYDLGTKSRRFYIAPQLDIQDNRTLSFNESNISEAENSIETFSTALQDRTKRSNSLSFATGYLHNLDAGPAYQIDYYLSANNRDEDFRTKTRFSSLYDSAKNRYYNRIYHDRENEQLHVIEFRLQKLNQLLYQPEGNGFLFDLQADLHIERIEQDRIVNDIDSAAQSPGLNAYLSNKSLYRSVNFLPALVVQRSFSRSLHGRFQKTLTFKLDLKGQFFNQKNASLKEFQLFSKNAATLLPAASIVYRNQQFDTYDATYSLRYISSTSFPAVDQLVPLVDSINGWYFHYGNPDLKPSYKQEISFNNTYFSASANNHFNYTIGINAGTIRDHLTDSTLYDTIGRSIHYIVNASGNRYLRGYGEVNKSYKRNDHQWQVSLNADYGFSRNPSFVNGEKHLVNNIKGAAALTILYTYQDFLAIRLTQANSFFRSRRKQTNNSYEFKNFGTSLGLSASVNCTRKLTLSSNLRYDDNSSTGIENKGFIIWNASVGYRFLEGNNLELKLSFLDLLRQNTGIINYGLNNSITTGTVNVLQQYGLISLAFYPRKFGLPGRKGNSE</sequence>
<keyword evidence="5" id="KW-1185">Reference proteome</keyword>
<feature type="chain" id="PRO_5020305394" description="Outer membrane protein beta-barrel domain-containing protein" evidence="2">
    <location>
        <begin position="21"/>
        <end position="940"/>
    </location>
</feature>
<dbReference type="Proteomes" id="UP000295807">
    <property type="component" value="Unassembled WGS sequence"/>
</dbReference>
<dbReference type="OrthoDB" id="1086219at2"/>
<evidence type="ECO:0000256" key="1">
    <source>
        <dbReference type="SAM" id="MobiDB-lite"/>
    </source>
</evidence>
<evidence type="ECO:0000313" key="4">
    <source>
        <dbReference type="EMBL" id="TCS87414.1"/>
    </source>
</evidence>
<comment type="caution">
    <text evidence="4">The sequence shown here is derived from an EMBL/GenBank/DDBJ whole genome shotgun (WGS) entry which is preliminary data.</text>
</comment>
<dbReference type="InterPro" id="IPR041700">
    <property type="entry name" value="OMP_b-brl_3"/>
</dbReference>
<dbReference type="SUPFAM" id="SSF56935">
    <property type="entry name" value="Porins"/>
    <property type="match status" value="1"/>
</dbReference>
<name>A0A4R3KRU6_9SPHI</name>
<dbReference type="InterPro" id="IPR008969">
    <property type="entry name" value="CarboxyPept-like_regulatory"/>
</dbReference>
<feature type="signal peptide" evidence="2">
    <location>
        <begin position="1"/>
        <end position="20"/>
    </location>
</feature>
<dbReference type="Pfam" id="PF14905">
    <property type="entry name" value="OMP_b-brl_3"/>
    <property type="match status" value="1"/>
</dbReference>
<keyword evidence="2" id="KW-0732">Signal</keyword>
<gene>
    <name evidence="4" type="ORF">EDD80_105229</name>
</gene>
<organism evidence="4 5">
    <name type="scientific">Anseongella ginsenosidimutans</name>
    <dbReference type="NCBI Taxonomy" id="496056"/>
    <lineage>
        <taxon>Bacteria</taxon>
        <taxon>Pseudomonadati</taxon>
        <taxon>Bacteroidota</taxon>
        <taxon>Sphingobacteriia</taxon>
        <taxon>Sphingobacteriales</taxon>
        <taxon>Sphingobacteriaceae</taxon>
        <taxon>Anseongella</taxon>
    </lineage>
</organism>
<evidence type="ECO:0000256" key="2">
    <source>
        <dbReference type="SAM" id="SignalP"/>
    </source>
</evidence>
<proteinExistence type="predicted"/>
<accession>A0A4R3KRU6</accession>
<reference evidence="4 5" key="1">
    <citation type="submission" date="2019-03" db="EMBL/GenBank/DDBJ databases">
        <title>Genomic Encyclopedia of Type Strains, Phase IV (KMG-IV): sequencing the most valuable type-strain genomes for metagenomic binning, comparative biology and taxonomic classification.</title>
        <authorList>
            <person name="Goeker M."/>
        </authorList>
    </citation>
    <scope>NUCLEOTIDE SEQUENCE [LARGE SCALE GENOMIC DNA]</scope>
    <source>
        <strain evidence="4 5">DSM 21100</strain>
    </source>
</reference>
<dbReference type="EMBL" id="SMAD01000005">
    <property type="protein sequence ID" value="TCS87414.1"/>
    <property type="molecule type" value="Genomic_DNA"/>
</dbReference>
<dbReference type="RefSeq" id="WP_132129214.1">
    <property type="nucleotide sequence ID" value="NZ_SMAD01000005.1"/>
</dbReference>
<dbReference type="SUPFAM" id="SSF49464">
    <property type="entry name" value="Carboxypeptidase regulatory domain-like"/>
    <property type="match status" value="1"/>
</dbReference>
<protein>
    <recommendedName>
        <fullName evidence="3">Outer membrane protein beta-barrel domain-containing protein</fullName>
    </recommendedName>
</protein>